<dbReference type="Proteomes" id="UP001322481">
    <property type="component" value="Chromosome"/>
</dbReference>
<dbReference type="SUPFAM" id="SSF46894">
    <property type="entry name" value="C-terminal effector domain of the bipartite response regulators"/>
    <property type="match status" value="1"/>
</dbReference>
<sequence>MAQQIGSATLDLERGTLRRDGEIVAIRPKTFDLLAFLHANSDIKAVKKLHF</sequence>
<dbReference type="InterPro" id="IPR036388">
    <property type="entry name" value="WH-like_DNA-bd_sf"/>
</dbReference>
<dbReference type="EMBL" id="CP139858">
    <property type="protein sequence ID" value="WQB97576.1"/>
    <property type="molecule type" value="Genomic_DNA"/>
</dbReference>
<evidence type="ECO:0000313" key="2">
    <source>
        <dbReference type="Proteomes" id="UP001322481"/>
    </source>
</evidence>
<dbReference type="InterPro" id="IPR016032">
    <property type="entry name" value="Sig_transdc_resp-reg_C-effctor"/>
</dbReference>
<name>A0ABZ0VPS7_9HYPH</name>
<keyword evidence="2" id="KW-1185">Reference proteome</keyword>
<accession>A0ABZ0VPS7</accession>
<dbReference type="Gene3D" id="1.10.10.10">
    <property type="entry name" value="Winged helix-like DNA-binding domain superfamily/Winged helix DNA-binding domain"/>
    <property type="match status" value="1"/>
</dbReference>
<proteinExistence type="predicted"/>
<protein>
    <recommendedName>
        <fullName evidence="3">OmpR/PhoB-type domain-containing protein</fullName>
    </recommendedName>
</protein>
<reference evidence="1 2" key="1">
    <citation type="submission" date="2023-11" db="EMBL/GenBank/DDBJ databases">
        <authorList>
            <person name="Panchal A.K."/>
            <person name="Meaney J.S."/>
            <person name="Karas B.J."/>
            <person name="diCenzo G.C."/>
        </authorList>
    </citation>
    <scope>NUCLEOTIDE SEQUENCE [LARGE SCALE GENOMIC DNA]</scope>
    <source>
        <strain evidence="1 2">NZP2235</strain>
    </source>
</reference>
<evidence type="ECO:0000313" key="1">
    <source>
        <dbReference type="EMBL" id="WQB97576.1"/>
    </source>
</evidence>
<organism evidence="1 2">
    <name type="scientific">Mesorhizobium huakuii</name>
    <dbReference type="NCBI Taxonomy" id="28104"/>
    <lineage>
        <taxon>Bacteria</taxon>
        <taxon>Pseudomonadati</taxon>
        <taxon>Pseudomonadota</taxon>
        <taxon>Alphaproteobacteria</taxon>
        <taxon>Hyphomicrobiales</taxon>
        <taxon>Phyllobacteriaceae</taxon>
        <taxon>Mesorhizobium</taxon>
    </lineage>
</organism>
<dbReference type="RefSeq" id="WP_284269780.1">
    <property type="nucleotide sequence ID" value="NZ_BSNY01000012.1"/>
</dbReference>
<evidence type="ECO:0008006" key="3">
    <source>
        <dbReference type="Google" id="ProtNLM"/>
    </source>
</evidence>
<gene>
    <name evidence="1" type="ORF">U0R22_001712</name>
</gene>